<evidence type="ECO:0000313" key="1">
    <source>
        <dbReference type="EMBL" id="GIY21870.1"/>
    </source>
</evidence>
<dbReference type="AlphaFoldDB" id="A0AAV4RJJ8"/>
<name>A0AAV4RJJ8_9ARAC</name>
<sequence>MDTIHATYSDGYHYWKAISRCISNQSYKECIRSQPLEQVLDIFLQRPNIFHLKDEISCRYFILSELSQEKDVMEDFSTGVEEMRGKPKLHCDSKLILHQVTHLQLKR</sequence>
<proteinExistence type="predicted"/>
<protein>
    <submittedName>
        <fullName evidence="1">Uncharacterized protein</fullName>
    </submittedName>
</protein>
<dbReference type="Proteomes" id="UP001054837">
    <property type="component" value="Unassembled WGS sequence"/>
</dbReference>
<dbReference type="EMBL" id="BPLQ01006355">
    <property type="protein sequence ID" value="GIY21870.1"/>
    <property type="molecule type" value="Genomic_DNA"/>
</dbReference>
<comment type="caution">
    <text evidence="1">The sequence shown here is derived from an EMBL/GenBank/DDBJ whole genome shotgun (WGS) entry which is preliminary data.</text>
</comment>
<gene>
    <name evidence="1" type="ORF">CDAR_525361</name>
</gene>
<organism evidence="1 2">
    <name type="scientific">Caerostris darwini</name>
    <dbReference type="NCBI Taxonomy" id="1538125"/>
    <lineage>
        <taxon>Eukaryota</taxon>
        <taxon>Metazoa</taxon>
        <taxon>Ecdysozoa</taxon>
        <taxon>Arthropoda</taxon>
        <taxon>Chelicerata</taxon>
        <taxon>Arachnida</taxon>
        <taxon>Araneae</taxon>
        <taxon>Araneomorphae</taxon>
        <taxon>Entelegynae</taxon>
        <taxon>Araneoidea</taxon>
        <taxon>Araneidae</taxon>
        <taxon>Caerostris</taxon>
    </lineage>
</organism>
<evidence type="ECO:0000313" key="2">
    <source>
        <dbReference type="Proteomes" id="UP001054837"/>
    </source>
</evidence>
<reference evidence="1 2" key="1">
    <citation type="submission" date="2021-06" db="EMBL/GenBank/DDBJ databases">
        <title>Caerostris darwini draft genome.</title>
        <authorList>
            <person name="Kono N."/>
            <person name="Arakawa K."/>
        </authorList>
    </citation>
    <scope>NUCLEOTIDE SEQUENCE [LARGE SCALE GENOMIC DNA]</scope>
</reference>
<accession>A0AAV4RJJ8</accession>
<keyword evidence="2" id="KW-1185">Reference proteome</keyword>